<feature type="transmembrane region" description="Helical" evidence="1">
    <location>
        <begin position="43"/>
        <end position="64"/>
    </location>
</feature>
<name>A0A8E2QGA3_9GAMM</name>
<feature type="transmembrane region" description="Helical" evidence="1">
    <location>
        <begin position="12"/>
        <end position="31"/>
    </location>
</feature>
<dbReference type="Proteomes" id="UP000235881">
    <property type="component" value="Unassembled WGS sequence"/>
</dbReference>
<keyword evidence="1" id="KW-0472">Membrane</keyword>
<gene>
    <name evidence="2" type="ORF">CXK95_02980</name>
</gene>
<accession>A0A8E2QGA3</accession>
<keyword evidence="1" id="KW-1133">Transmembrane helix</keyword>
<dbReference type="RefSeq" id="WP_102827580.1">
    <property type="nucleotide sequence ID" value="NZ_CP065721.1"/>
</dbReference>
<protein>
    <submittedName>
        <fullName evidence="2">Type IV pilin accessory protein</fullName>
    </submittedName>
</protein>
<proteinExistence type="predicted"/>
<keyword evidence="1" id="KW-0812">Transmembrane</keyword>
<feature type="transmembrane region" description="Helical" evidence="1">
    <location>
        <begin position="71"/>
        <end position="91"/>
    </location>
</feature>
<dbReference type="AlphaFoldDB" id="A0A8E2QGA3"/>
<evidence type="ECO:0000256" key="1">
    <source>
        <dbReference type="SAM" id="Phobius"/>
    </source>
</evidence>
<reference evidence="2 3" key="1">
    <citation type="submission" date="2018-01" db="EMBL/GenBank/DDBJ databases">
        <title>Denitrification phenotypes of diverse strains of Pseudomonas stutzeri.</title>
        <authorList>
            <person name="Milligan D.A."/>
            <person name="Bergaust L."/>
            <person name="Bakken L.R."/>
            <person name="Frostegard A."/>
        </authorList>
    </citation>
    <scope>NUCLEOTIDE SEQUENCE [LARGE SCALE GENOMIC DNA]</scope>
    <source>
        <strain evidence="2 3">DSM 50238</strain>
    </source>
</reference>
<dbReference type="NCBIfam" id="NF041437">
    <property type="entry name" value="TfpZ"/>
    <property type="match status" value="1"/>
</dbReference>
<keyword evidence="3" id="KW-1185">Reference proteome</keyword>
<comment type="caution">
    <text evidence="2">The sequence shown here is derived from an EMBL/GenBank/DDBJ whole genome shotgun (WGS) entry which is preliminary data.</text>
</comment>
<evidence type="ECO:0000313" key="2">
    <source>
        <dbReference type="EMBL" id="PNF78273.1"/>
    </source>
</evidence>
<dbReference type="InterPro" id="IPR047814">
    <property type="entry name" value="TfpX/TfpZ-like"/>
</dbReference>
<sequence>MPARLKAFRLHLAASALIALFARLWVFKLWYPAPLHEALGVTQIFLLLLLVDVILGPLLTLLMYKVGKKTLVMDLAVIVTLQLAALGYGLWTVAEGRPAWIVYNADRFDVVTVVDIDTRQLHETQPHYRNAPWTGPRWVGATRPDKIEQRNNILFEATLGGSDIAQRPNLYRPLEEMSGAIQQRARPLASLNTVNAPATVQATLQKWPAATAWVPLMARSQPMVVLLGKDKSEVISIVKLNPWQ</sequence>
<evidence type="ECO:0000313" key="3">
    <source>
        <dbReference type="Proteomes" id="UP000235881"/>
    </source>
</evidence>
<organism evidence="2 3">
    <name type="scientific">Stutzerimonas degradans</name>
    <dbReference type="NCBI Taxonomy" id="2968968"/>
    <lineage>
        <taxon>Bacteria</taxon>
        <taxon>Pseudomonadati</taxon>
        <taxon>Pseudomonadota</taxon>
        <taxon>Gammaproteobacteria</taxon>
        <taxon>Pseudomonadales</taxon>
        <taxon>Pseudomonadaceae</taxon>
        <taxon>Stutzerimonas</taxon>
    </lineage>
</organism>
<dbReference type="EMBL" id="POUK01000001">
    <property type="protein sequence ID" value="PNF78273.1"/>
    <property type="molecule type" value="Genomic_DNA"/>
</dbReference>